<dbReference type="OrthoDB" id="8480822at2"/>
<organism evidence="2 3">
    <name type="scientific">Salipiger mucosus DSM 16094</name>
    <dbReference type="NCBI Taxonomy" id="1123237"/>
    <lineage>
        <taxon>Bacteria</taxon>
        <taxon>Pseudomonadati</taxon>
        <taxon>Pseudomonadota</taxon>
        <taxon>Alphaproteobacteria</taxon>
        <taxon>Rhodobacterales</taxon>
        <taxon>Roseobacteraceae</taxon>
        <taxon>Salipiger</taxon>
    </lineage>
</organism>
<comment type="caution">
    <text evidence="2">The sequence shown here is derived from an EMBL/GenBank/DDBJ whole genome shotgun (WGS) entry which is preliminary data.</text>
</comment>
<accession>S9RVW7</accession>
<dbReference type="Proteomes" id="UP000015347">
    <property type="component" value="Unassembled WGS sequence"/>
</dbReference>
<dbReference type="RefSeq" id="WP_020042873.1">
    <property type="nucleotide sequence ID" value="NZ_KE557281.1"/>
</dbReference>
<dbReference type="HOGENOM" id="CLU_2219195_0_0_5"/>
<gene>
    <name evidence="2" type="ORF">Salmuc_03468</name>
</gene>
<name>S9RVW7_9RHOB</name>
<evidence type="ECO:0000256" key="1">
    <source>
        <dbReference type="SAM" id="MobiDB-lite"/>
    </source>
</evidence>
<dbReference type="AlphaFoldDB" id="S9RVW7"/>
<dbReference type="EMBL" id="APVH01000042">
    <property type="protein sequence ID" value="EPX78114.1"/>
    <property type="molecule type" value="Genomic_DNA"/>
</dbReference>
<evidence type="ECO:0000313" key="3">
    <source>
        <dbReference type="Proteomes" id="UP000015347"/>
    </source>
</evidence>
<protein>
    <submittedName>
        <fullName evidence="2">Uncharacterized protein</fullName>
    </submittedName>
</protein>
<evidence type="ECO:0000313" key="2">
    <source>
        <dbReference type="EMBL" id="EPX78114.1"/>
    </source>
</evidence>
<feature type="region of interest" description="Disordered" evidence="1">
    <location>
        <begin position="1"/>
        <end position="34"/>
    </location>
</feature>
<proteinExistence type="predicted"/>
<sequence length="85" mass="10321">MAHFKRKRSRQHPSGNYSANGLARRIGPRMNDRKWTDSYPRWWDKAFHTKPKRARETLLKRAVLKGEDPDDMVWPDGRKPHIYYW</sequence>
<keyword evidence="3" id="KW-1185">Reference proteome</keyword>
<reference evidence="3" key="1">
    <citation type="journal article" date="2014" name="Stand. Genomic Sci.">
        <title>Genome sequence of the exopolysaccharide-producing Salipiger mucosus type strain (DSM 16094(T)), a moderately halophilic member of the Roseobacter clade.</title>
        <authorList>
            <person name="Riedel T."/>
            <person name="Spring S."/>
            <person name="Fiebig A."/>
            <person name="Petersen J."/>
            <person name="Kyrpides N.C."/>
            <person name="Goker M."/>
            <person name="Klenk H.P."/>
        </authorList>
    </citation>
    <scope>NUCLEOTIDE SEQUENCE [LARGE SCALE GENOMIC DNA]</scope>
    <source>
        <strain evidence="3">DSM 16094</strain>
    </source>
</reference>
<feature type="compositionally biased region" description="Basic residues" evidence="1">
    <location>
        <begin position="1"/>
        <end position="11"/>
    </location>
</feature>